<accession>A0ABW5UDS4</accession>
<dbReference type="SUPFAM" id="SSF52266">
    <property type="entry name" value="SGNH hydrolase"/>
    <property type="match status" value="1"/>
</dbReference>
<evidence type="ECO:0000313" key="5">
    <source>
        <dbReference type="Proteomes" id="UP001597418"/>
    </source>
</evidence>
<dbReference type="InterPro" id="IPR005181">
    <property type="entry name" value="SASA"/>
</dbReference>
<dbReference type="Proteomes" id="UP001597418">
    <property type="component" value="Unassembled WGS sequence"/>
</dbReference>
<organism evidence="4 5">
    <name type="scientific">Sphingobacterium populi</name>
    <dbReference type="NCBI Taxonomy" id="1812824"/>
    <lineage>
        <taxon>Bacteria</taxon>
        <taxon>Pseudomonadati</taxon>
        <taxon>Bacteroidota</taxon>
        <taxon>Sphingobacteriia</taxon>
        <taxon>Sphingobacteriales</taxon>
        <taxon>Sphingobacteriaceae</taxon>
        <taxon>Sphingobacterium</taxon>
    </lineage>
</organism>
<keyword evidence="1" id="KW-0378">Hydrolase</keyword>
<dbReference type="PANTHER" id="PTHR22901">
    <property type="entry name" value="SIALATE O-ACETYLESTERASE"/>
    <property type="match status" value="1"/>
</dbReference>
<evidence type="ECO:0000259" key="3">
    <source>
        <dbReference type="Pfam" id="PF03629"/>
    </source>
</evidence>
<dbReference type="InterPro" id="IPR008979">
    <property type="entry name" value="Galactose-bd-like_sf"/>
</dbReference>
<feature type="domain" description="Sialate O-acetylesterase" evidence="3">
    <location>
        <begin position="104"/>
        <end position="233"/>
    </location>
</feature>
<proteinExistence type="predicted"/>
<dbReference type="SUPFAM" id="SSF49785">
    <property type="entry name" value="Galactose-binding domain-like"/>
    <property type="match status" value="1"/>
</dbReference>
<dbReference type="Pfam" id="PF03629">
    <property type="entry name" value="SASA"/>
    <property type="match status" value="2"/>
</dbReference>
<reference evidence="5" key="1">
    <citation type="journal article" date="2019" name="Int. J. Syst. Evol. Microbiol.">
        <title>The Global Catalogue of Microorganisms (GCM) 10K type strain sequencing project: providing services to taxonomists for standard genome sequencing and annotation.</title>
        <authorList>
            <consortium name="The Broad Institute Genomics Platform"/>
            <consortium name="The Broad Institute Genome Sequencing Center for Infectious Disease"/>
            <person name="Wu L."/>
            <person name="Ma J."/>
        </authorList>
    </citation>
    <scope>NUCLEOTIDE SEQUENCE [LARGE SCALE GENOMIC DNA]</scope>
    <source>
        <strain evidence="5">KCTC 42247</strain>
    </source>
</reference>
<evidence type="ECO:0000256" key="2">
    <source>
        <dbReference type="SAM" id="SignalP"/>
    </source>
</evidence>
<name>A0ABW5UDS4_9SPHI</name>
<evidence type="ECO:0000313" key="4">
    <source>
        <dbReference type="EMBL" id="MFD2744061.1"/>
    </source>
</evidence>
<gene>
    <name evidence="4" type="ORF">ACFSQ6_11730</name>
</gene>
<comment type="caution">
    <text evidence="4">The sequence shown here is derived from an EMBL/GenBank/DDBJ whole genome shotgun (WGS) entry which is preliminary data.</text>
</comment>
<dbReference type="EMBL" id="JBHUMB010000014">
    <property type="protein sequence ID" value="MFD2744061.1"/>
    <property type="molecule type" value="Genomic_DNA"/>
</dbReference>
<feature type="domain" description="Sialate O-acetylesterase" evidence="3">
    <location>
        <begin position="419"/>
        <end position="535"/>
    </location>
</feature>
<keyword evidence="5" id="KW-1185">Reference proteome</keyword>
<dbReference type="InterPro" id="IPR039329">
    <property type="entry name" value="SIAE"/>
</dbReference>
<sequence length="654" mass="73759">MKKILFIAALLLIASLSRAAVSLPSVFSDNMVLQQNSKVKIWGTSSNQGLVTIYTSWNNQQYVAQIQADGNWEASVNTPSYGGPYEIRIDDQEQLILSNILIGEVWLCSGQSNMEMPLAGWGKIENYAQEIANADFPDIRFLQVKQRTSDFPLYDATVENNGWVAVSPETIDAFSATAYFFAREIYSKTGIPIGLIHTSWGGTVAEAWTSREALTEIPDFHSALQRLGNVESKHIFEQEMAIWNQLLMQNDQGRPNGTLGWLAPEVNDGDWPKMQLPNMWDTEILPGFDGIVYFRKKIQLPMHWIGQKIELHLGMIDDDDMTYWNGSLVGETQGYNQNRIYKIPASHVQTQEVSIAVRVFDGGGGGGIYGNPEELYVLGPNKERISLASEWKYNIGLDLSKLPPMPSPNEGPNRATVLYNAMIHPFIPFNIRGVIWYQGESNVERANQYRTLFPAMINDWRKKWKLGEFPFYYVQLANYMKRESETRESAWAELRDAQKDALALPNTDMAVIADIGDADDIHPKNKQEVGRRLALLALKNQYKQQVISGGPELLSYRIRGDEIHLKFKPNGSKLVSNNRDQVLAGFSIAGEDQIFYWAEGRIKGNVVIVKSKNVAKPVAVRYGWANNPDLSLYNAEGLPASPFKTDDWRDSTTR</sequence>
<dbReference type="PANTHER" id="PTHR22901:SF0">
    <property type="entry name" value="SIALATE O-ACETYLESTERASE"/>
    <property type="match status" value="1"/>
</dbReference>
<dbReference type="Gene3D" id="2.60.120.260">
    <property type="entry name" value="Galactose-binding domain-like"/>
    <property type="match status" value="1"/>
</dbReference>
<dbReference type="InterPro" id="IPR036514">
    <property type="entry name" value="SGNH_hydro_sf"/>
</dbReference>
<feature type="signal peptide" evidence="2">
    <location>
        <begin position="1"/>
        <end position="19"/>
    </location>
</feature>
<protein>
    <submittedName>
        <fullName evidence="4">Sialate O-acetylesterase</fullName>
    </submittedName>
</protein>
<dbReference type="RefSeq" id="WP_066750671.1">
    <property type="nucleotide sequence ID" value="NZ_JBHUMB010000014.1"/>
</dbReference>
<keyword evidence="2" id="KW-0732">Signal</keyword>
<evidence type="ECO:0000256" key="1">
    <source>
        <dbReference type="ARBA" id="ARBA00022801"/>
    </source>
</evidence>
<dbReference type="Gene3D" id="3.40.50.1110">
    <property type="entry name" value="SGNH hydrolase"/>
    <property type="match status" value="2"/>
</dbReference>
<feature type="chain" id="PRO_5047148639" evidence="2">
    <location>
        <begin position="20"/>
        <end position="654"/>
    </location>
</feature>